<comment type="similarity">
    <text evidence="3">Belongs to the cytochrome c oxidase subunit 6c family.</text>
</comment>
<keyword evidence="11" id="KW-1185">Reference proteome</keyword>
<protein>
    <submittedName>
        <fullName evidence="10">Uncharacterized protein</fullName>
    </submittedName>
</protein>
<evidence type="ECO:0000256" key="3">
    <source>
        <dbReference type="ARBA" id="ARBA00007204"/>
    </source>
</evidence>
<accession>A0A653BV95</accession>
<keyword evidence="5" id="KW-0999">Mitochondrion inner membrane</keyword>
<keyword evidence="8 9" id="KW-0472">Membrane</keyword>
<evidence type="ECO:0000313" key="11">
    <source>
        <dbReference type="Proteomes" id="UP000410492"/>
    </source>
</evidence>
<dbReference type="Proteomes" id="UP000410492">
    <property type="component" value="Unassembled WGS sequence"/>
</dbReference>
<evidence type="ECO:0000256" key="1">
    <source>
        <dbReference type="ARBA" id="ARBA00004434"/>
    </source>
</evidence>
<keyword evidence="4 9" id="KW-0812">Transmembrane</keyword>
<organism evidence="10 11">
    <name type="scientific">Callosobruchus maculatus</name>
    <name type="common">Southern cowpea weevil</name>
    <name type="synonym">Pulse bruchid</name>
    <dbReference type="NCBI Taxonomy" id="64391"/>
    <lineage>
        <taxon>Eukaryota</taxon>
        <taxon>Metazoa</taxon>
        <taxon>Ecdysozoa</taxon>
        <taxon>Arthropoda</taxon>
        <taxon>Hexapoda</taxon>
        <taxon>Insecta</taxon>
        <taxon>Pterygota</taxon>
        <taxon>Neoptera</taxon>
        <taxon>Endopterygota</taxon>
        <taxon>Coleoptera</taxon>
        <taxon>Polyphaga</taxon>
        <taxon>Cucujiformia</taxon>
        <taxon>Chrysomeloidea</taxon>
        <taxon>Chrysomelidae</taxon>
        <taxon>Bruchinae</taxon>
        <taxon>Bruchini</taxon>
        <taxon>Callosobruchus</taxon>
    </lineage>
</organism>
<dbReference type="OrthoDB" id="10051322at2759"/>
<evidence type="ECO:0000256" key="4">
    <source>
        <dbReference type="ARBA" id="ARBA00022692"/>
    </source>
</evidence>
<sequence>MSSTEVTGKLPKPQLRSLLHSQIKRNLLLTGISVIIAGCYMRFGYGDSRKKAYADFFRDYDIEKEFERMRKKGLFDSCDSD</sequence>
<dbReference type="SUPFAM" id="SSF81415">
    <property type="entry name" value="Mitochondrial cytochrome c oxidase subunit VIc"/>
    <property type="match status" value="1"/>
</dbReference>
<dbReference type="PANTHER" id="PTHR48416:SF1">
    <property type="entry name" value="CYTOCHROME C OXIDASE SUBUNIT 6C"/>
    <property type="match status" value="1"/>
</dbReference>
<evidence type="ECO:0000256" key="9">
    <source>
        <dbReference type="SAM" id="Phobius"/>
    </source>
</evidence>
<comment type="subcellular location">
    <subcellularLocation>
        <location evidence="1">Mitochondrion inner membrane</location>
        <topology evidence="1">Single-pass membrane protein</topology>
    </subcellularLocation>
</comment>
<evidence type="ECO:0000256" key="6">
    <source>
        <dbReference type="ARBA" id="ARBA00022989"/>
    </source>
</evidence>
<comment type="pathway">
    <text evidence="2">Energy metabolism; oxidative phosphorylation.</text>
</comment>
<feature type="transmembrane region" description="Helical" evidence="9">
    <location>
        <begin position="27"/>
        <end position="45"/>
    </location>
</feature>
<evidence type="ECO:0000256" key="2">
    <source>
        <dbReference type="ARBA" id="ARBA00004673"/>
    </source>
</evidence>
<name>A0A653BV95_CALMS</name>
<gene>
    <name evidence="10" type="ORF">CALMAC_LOCUS3831</name>
</gene>
<proteinExistence type="inferred from homology"/>
<dbReference type="CDD" id="cd22901">
    <property type="entry name" value="CcO_VIc"/>
    <property type="match status" value="1"/>
</dbReference>
<dbReference type="InterPro" id="IPR051389">
    <property type="entry name" value="Cytochrome_c_oxidase_VIc"/>
</dbReference>
<evidence type="ECO:0000313" key="10">
    <source>
        <dbReference type="EMBL" id="VEN39216.1"/>
    </source>
</evidence>
<dbReference type="Gene3D" id="4.10.93.10">
    <property type="entry name" value="Mitochondrial cytochrome c oxidase subunit VIc/VIIs"/>
    <property type="match status" value="1"/>
</dbReference>
<dbReference type="InterPro" id="IPR037169">
    <property type="entry name" value="Cytochrome_c_oxidase_VIc_sf"/>
</dbReference>
<dbReference type="AlphaFoldDB" id="A0A653BV95"/>
<dbReference type="InterPro" id="IPR034884">
    <property type="entry name" value="Cytochrome_c_oxidase_VIc/VIIs"/>
</dbReference>
<keyword evidence="7" id="KW-0496">Mitochondrion</keyword>
<evidence type="ECO:0000256" key="8">
    <source>
        <dbReference type="ARBA" id="ARBA00023136"/>
    </source>
</evidence>
<evidence type="ECO:0000256" key="5">
    <source>
        <dbReference type="ARBA" id="ARBA00022792"/>
    </source>
</evidence>
<dbReference type="EMBL" id="CAACVG010005353">
    <property type="protein sequence ID" value="VEN39216.1"/>
    <property type="molecule type" value="Genomic_DNA"/>
</dbReference>
<reference evidence="10 11" key="1">
    <citation type="submission" date="2019-01" db="EMBL/GenBank/DDBJ databases">
        <authorList>
            <person name="Sayadi A."/>
        </authorList>
    </citation>
    <scope>NUCLEOTIDE SEQUENCE [LARGE SCALE GENOMIC DNA]</scope>
</reference>
<keyword evidence="6 9" id="KW-1133">Transmembrane helix</keyword>
<dbReference type="GO" id="GO:0005743">
    <property type="term" value="C:mitochondrial inner membrane"/>
    <property type="evidence" value="ECO:0007669"/>
    <property type="project" value="UniProtKB-SubCell"/>
</dbReference>
<evidence type="ECO:0000256" key="7">
    <source>
        <dbReference type="ARBA" id="ARBA00023128"/>
    </source>
</evidence>
<dbReference type="Pfam" id="PF02937">
    <property type="entry name" value="COX6C"/>
    <property type="match status" value="1"/>
</dbReference>
<dbReference type="PANTHER" id="PTHR48416">
    <property type="entry name" value="CYTOCHROME C OXIDASE SUBUNIT 6C"/>
    <property type="match status" value="1"/>
</dbReference>